<evidence type="ECO:0008006" key="7">
    <source>
        <dbReference type="Google" id="ProtNLM"/>
    </source>
</evidence>
<evidence type="ECO:0000313" key="6">
    <source>
        <dbReference type="Proteomes" id="UP000217103"/>
    </source>
</evidence>
<keyword evidence="2" id="KW-0547">Nucleotide-binding</keyword>
<accession>A0A1H1DR40</accession>
<dbReference type="SUPFAM" id="SSF47323">
    <property type="entry name" value="Anticodon-binding domain of a subclass of class I aminoacyl-tRNA synthetases"/>
    <property type="match status" value="1"/>
</dbReference>
<dbReference type="RefSeq" id="WP_093258879.1">
    <property type="nucleotide sequence ID" value="NZ_FNKK01000002.1"/>
</dbReference>
<protein>
    <recommendedName>
        <fullName evidence="7">Glycosyl transferase family 2</fullName>
    </recommendedName>
</protein>
<organism evidence="5 6">
    <name type="scientific">Thermostaphylospora chromogena</name>
    <dbReference type="NCBI Taxonomy" id="35622"/>
    <lineage>
        <taxon>Bacteria</taxon>
        <taxon>Bacillati</taxon>
        <taxon>Actinomycetota</taxon>
        <taxon>Actinomycetes</taxon>
        <taxon>Streptosporangiales</taxon>
        <taxon>Thermomonosporaceae</taxon>
        <taxon>Thermostaphylospora</taxon>
    </lineage>
</organism>
<keyword evidence="1" id="KW-0436">Ligase</keyword>
<evidence type="ECO:0000256" key="1">
    <source>
        <dbReference type="ARBA" id="ARBA00022598"/>
    </source>
</evidence>
<dbReference type="InterPro" id="IPR029044">
    <property type="entry name" value="Nucleotide-diphossugar_trans"/>
</dbReference>
<keyword evidence="6" id="KW-1185">Reference proteome</keyword>
<feature type="compositionally biased region" description="Basic and acidic residues" evidence="4">
    <location>
        <begin position="76"/>
        <end position="85"/>
    </location>
</feature>
<dbReference type="Proteomes" id="UP000217103">
    <property type="component" value="Unassembled WGS sequence"/>
</dbReference>
<dbReference type="GO" id="GO:0004812">
    <property type="term" value="F:aminoacyl-tRNA ligase activity"/>
    <property type="evidence" value="ECO:0007669"/>
    <property type="project" value="InterPro"/>
</dbReference>
<reference evidence="5 6" key="1">
    <citation type="submission" date="2016-10" db="EMBL/GenBank/DDBJ databases">
        <authorList>
            <person name="de Groot N.N."/>
        </authorList>
    </citation>
    <scope>NUCLEOTIDE SEQUENCE [LARGE SCALE GENOMIC DNA]</scope>
    <source>
        <strain evidence="5 6">DSM 43794</strain>
    </source>
</reference>
<proteinExistence type="predicted"/>
<feature type="region of interest" description="Disordered" evidence="4">
    <location>
        <begin position="73"/>
        <end position="101"/>
    </location>
</feature>
<sequence>MNEPAEAPRHVRGLAEQRAKALADRDLAGADVLRDSIEEAGWLVRDTRDGFELTPKPPFEVWPTVAALPVPARAAEPGDPRETSAEQRAAGAGAGDTGRSPGTEEMIASQALWDASLAVSRIDEPITGAAETEEYASVASPTVTVALLVDGHPSDLRKCVDALISHTDARILALDLGNVDGAGTALHELAAAHPGRIRELHVAEAPHWRGGSAGWGASRTRLLRIDTADVHVVMDTSTVLDGDAVTPLVEAVGAGATAAGWKGVNPGPDGREWHDAGPGPARALLGHLLAVRRSAAVDAGGFPEHARYHRHADLEFSLSLPGELVVVDHGLPVHQERHRGSHDVDPAYREEESRRTYGRVLRLLRPSGASSETVKAGGGSDGASRTP</sequence>
<dbReference type="OrthoDB" id="3537029at2"/>
<dbReference type="AlphaFoldDB" id="A0A1H1DR40"/>
<name>A0A1H1DR40_9ACTN</name>
<evidence type="ECO:0000256" key="3">
    <source>
        <dbReference type="ARBA" id="ARBA00022840"/>
    </source>
</evidence>
<evidence type="ECO:0000256" key="2">
    <source>
        <dbReference type="ARBA" id="ARBA00022741"/>
    </source>
</evidence>
<dbReference type="InterPro" id="IPR009080">
    <property type="entry name" value="tRNAsynth_Ia_anticodon-bd"/>
</dbReference>
<dbReference type="Gene3D" id="1.20.120.1910">
    <property type="entry name" value="Cysteine-tRNA ligase, C-terminal anti-codon recognition domain"/>
    <property type="match status" value="1"/>
</dbReference>
<evidence type="ECO:0000313" key="5">
    <source>
        <dbReference type="EMBL" id="SDQ78863.1"/>
    </source>
</evidence>
<keyword evidence="3" id="KW-0067">ATP-binding</keyword>
<evidence type="ECO:0000256" key="4">
    <source>
        <dbReference type="SAM" id="MobiDB-lite"/>
    </source>
</evidence>
<dbReference type="Gene3D" id="3.90.550.10">
    <property type="entry name" value="Spore Coat Polysaccharide Biosynthesis Protein SpsA, Chain A"/>
    <property type="match status" value="1"/>
</dbReference>
<dbReference type="EMBL" id="FNKK01000002">
    <property type="protein sequence ID" value="SDQ78863.1"/>
    <property type="molecule type" value="Genomic_DNA"/>
</dbReference>
<dbReference type="STRING" id="35622.SAMN04489764_2124"/>
<feature type="region of interest" description="Disordered" evidence="4">
    <location>
        <begin position="364"/>
        <end position="387"/>
    </location>
</feature>
<dbReference type="GO" id="GO:0006418">
    <property type="term" value="P:tRNA aminoacylation for protein translation"/>
    <property type="evidence" value="ECO:0007669"/>
    <property type="project" value="InterPro"/>
</dbReference>
<dbReference type="CDD" id="cd00761">
    <property type="entry name" value="Glyco_tranf_GTA_type"/>
    <property type="match status" value="1"/>
</dbReference>
<dbReference type="GO" id="GO:0005524">
    <property type="term" value="F:ATP binding"/>
    <property type="evidence" value="ECO:0007669"/>
    <property type="project" value="UniProtKB-KW"/>
</dbReference>
<gene>
    <name evidence="5" type="ORF">SAMN04489764_2124</name>
</gene>
<dbReference type="SUPFAM" id="SSF53448">
    <property type="entry name" value="Nucleotide-diphospho-sugar transferases"/>
    <property type="match status" value="1"/>
</dbReference>